<feature type="compositionally biased region" description="Basic and acidic residues" evidence="1">
    <location>
        <begin position="390"/>
        <end position="406"/>
    </location>
</feature>
<evidence type="ECO:0000256" key="1">
    <source>
        <dbReference type="SAM" id="MobiDB-lite"/>
    </source>
</evidence>
<sequence length="424" mass="45885">MESNNKRVAAPVVESNVDPNVGPNIQPTAKPTDGASVEGAIKEASGTDIGRSTDLLFPVLNPDGSSQQFTRPDHHEVVDVTKPTSSTPDFEESQDPTAFGSTRLLQASNFEEFGKTLSQRQKSTPPQSPNPTIHAAGGSRVRSTSLTQQGGTSRAPKTPPRSPSLRRATSSADPKGKGKAKVEENIRSDHQDYEEDLANTMYWEAGNQEFNYKENYEDLGENRCGGHQSPDISTLILHSECSSANRLNNSDDVPELGEVPHLPPRSSLRNLEKKEESLGSPPIKSILEGRNVLQDYSPVSSSFADESVGSSSRRWNYEDGEVPPDSSPVRSIGEQSNREEDSNSGLGKAPAKANPSDDMASSHKSLASDADASTNEEPTRSIKTWSPPPELKKPFSDPSSKKKTETEEWSPVAEFESLVGDPGF</sequence>
<comment type="caution">
    <text evidence="2">The sequence shown here is derived from an EMBL/GenBank/DDBJ whole genome shotgun (WGS) entry which is preliminary data.</text>
</comment>
<reference evidence="2" key="1">
    <citation type="submission" date="2023-06" db="EMBL/GenBank/DDBJ databases">
        <title>Genome-scale phylogeny and comparative genomics of the fungal order Sordariales.</title>
        <authorList>
            <consortium name="Lawrence Berkeley National Laboratory"/>
            <person name="Hensen N."/>
            <person name="Bonometti L."/>
            <person name="Westerberg I."/>
            <person name="Brannstrom I.O."/>
            <person name="Guillou S."/>
            <person name="Cros-Aarteil S."/>
            <person name="Calhoun S."/>
            <person name="Haridas S."/>
            <person name="Kuo A."/>
            <person name="Mondo S."/>
            <person name="Pangilinan J."/>
            <person name="Riley R."/>
            <person name="Labutti K."/>
            <person name="Andreopoulos B."/>
            <person name="Lipzen A."/>
            <person name="Chen C."/>
            <person name="Yanf M."/>
            <person name="Daum C."/>
            <person name="Ng V."/>
            <person name="Clum A."/>
            <person name="Steindorff A."/>
            <person name="Ohm R."/>
            <person name="Martin F."/>
            <person name="Silar P."/>
            <person name="Natvig D."/>
            <person name="Lalanne C."/>
            <person name="Gautier V."/>
            <person name="Ament-Velasquez S.L."/>
            <person name="Kruys A."/>
            <person name="Hutchinson M.I."/>
            <person name="Powell A.J."/>
            <person name="Barry K."/>
            <person name="Miller A.N."/>
            <person name="Grigoriev I.V."/>
            <person name="Debuchy R."/>
            <person name="Gladieux P."/>
            <person name="Thoren M.H."/>
            <person name="Johannesson H."/>
        </authorList>
    </citation>
    <scope>NUCLEOTIDE SEQUENCE</scope>
    <source>
        <strain evidence="2">CBS 606.72</strain>
    </source>
</reference>
<keyword evidence="3" id="KW-1185">Reference proteome</keyword>
<proteinExistence type="predicted"/>
<feature type="compositionally biased region" description="Polar residues" evidence="1">
    <location>
        <begin position="116"/>
        <end position="125"/>
    </location>
</feature>
<feature type="region of interest" description="Disordered" evidence="1">
    <location>
        <begin position="244"/>
        <end position="424"/>
    </location>
</feature>
<name>A0AA40BUG6_9PEZI</name>
<organism evidence="2 3">
    <name type="scientific">Immersiella caudata</name>
    <dbReference type="NCBI Taxonomy" id="314043"/>
    <lineage>
        <taxon>Eukaryota</taxon>
        <taxon>Fungi</taxon>
        <taxon>Dikarya</taxon>
        <taxon>Ascomycota</taxon>
        <taxon>Pezizomycotina</taxon>
        <taxon>Sordariomycetes</taxon>
        <taxon>Sordariomycetidae</taxon>
        <taxon>Sordariales</taxon>
        <taxon>Lasiosphaeriaceae</taxon>
        <taxon>Immersiella</taxon>
    </lineage>
</organism>
<dbReference type="EMBL" id="JAULSU010000006">
    <property type="protein sequence ID" value="KAK0614091.1"/>
    <property type="molecule type" value="Genomic_DNA"/>
</dbReference>
<feature type="compositionally biased region" description="Basic and acidic residues" evidence="1">
    <location>
        <begin position="174"/>
        <end position="191"/>
    </location>
</feature>
<feature type="compositionally biased region" description="Polar residues" evidence="1">
    <location>
        <begin position="297"/>
        <end position="314"/>
    </location>
</feature>
<feature type="compositionally biased region" description="Polar residues" evidence="1">
    <location>
        <begin position="95"/>
        <end position="109"/>
    </location>
</feature>
<dbReference type="Proteomes" id="UP001175000">
    <property type="component" value="Unassembled WGS sequence"/>
</dbReference>
<evidence type="ECO:0000313" key="2">
    <source>
        <dbReference type="EMBL" id="KAK0614091.1"/>
    </source>
</evidence>
<gene>
    <name evidence="2" type="ORF">B0T14DRAFT_499439</name>
</gene>
<feature type="compositionally biased region" description="Polar residues" evidence="1">
    <location>
        <begin position="371"/>
        <end position="384"/>
    </location>
</feature>
<feature type="region of interest" description="Disordered" evidence="1">
    <location>
        <begin position="60"/>
        <end position="193"/>
    </location>
</feature>
<evidence type="ECO:0000313" key="3">
    <source>
        <dbReference type="Proteomes" id="UP001175000"/>
    </source>
</evidence>
<feature type="compositionally biased region" description="Polar residues" evidence="1">
    <location>
        <begin position="141"/>
        <end position="152"/>
    </location>
</feature>
<accession>A0AA40BUG6</accession>
<protein>
    <submittedName>
        <fullName evidence="2">Uncharacterized protein</fullName>
    </submittedName>
</protein>
<feature type="region of interest" description="Disordered" evidence="1">
    <location>
        <begin position="1"/>
        <end position="46"/>
    </location>
</feature>
<dbReference type="AlphaFoldDB" id="A0AA40BUG6"/>